<sequence>MKHEMLVVADQRARTVGFIDPATQEITGCIPGVVLAEHAGILPLGNGRCAWIDNAGGSLIVMDPFAATDTDPAAAIEHRISVAIPGEHLACDPAGRFIAVSTGLGQSWEPWSDLLSVVDLRAAAGPYSRRIRTRSGEPGVVVAATPDGPRAVLRHREPGAIESISIDAILTDGVHCPQLRGGIHEAVGTEGHGDAYDPATGTLFVATERGLECFDVRGRVPVPLPMRPWEAAGRAYFLRHCPRRRLLVAVLREGGEHPSRWDTWGNTLWVHNIDANTSRSAPLGDGMIFRFALTGTAIAVARIHPDGDDLRVYDAETLQERGRWSLPPMDQAPRRGAEPWDNADRRAIAASGSDEWVAVTRGGHGEVHLVDTGVPGSALVTMEVPTPLNDGGHLAWLKRATTGPGDTVGR</sequence>
<comment type="caution">
    <text evidence="1">The sequence shown here is derived from an EMBL/GenBank/DDBJ whole genome shotgun (WGS) entry which is preliminary data.</text>
</comment>
<reference evidence="2" key="1">
    <citation type="journal article" date="2019" name="Int. J. Syst. Evol. Microbiol.">
        <title>The Global Catalogue of Microorganisms (GCM) 10K type strain sequencing project: providing services to taxonomists for standard genome sequencing and annotation.</title>
        <authorList>
            <consortium name="The Broad Institute Genomics Platform"/>
            <consortium name="The Broad Institute Genome Sequencing Center for Infectious Disease"/>
            <person name="Wu L."/>
            <person name="Ma J."/>
        </authorList>
    </citation>
    <scope>NUCLEOTIDE SEQUENCE [LARGE SCALE GENOMIC DNA]</scope>
    <source>
        <strain evidence="2">CGMCC 1.12849</strain>
    </source>
</reference>
<dbReference type="RefSeq" id="WP_346060393.1">
    <property type="nucleotide sequence ID" value="NZ_BAAAVQ010000125.1"/>
</dbReference>
<dbReference type="InterPro" id="IPR015943">
    <property type="entry name" value="WD40/YVTN_repeat-like_dom_sf"/>
</dbReference>
<protein>
    <submittedName>
        <fullName evidence="1">Uncharacterized protein</fullName>
    </submittedName>
</protein>
<accession>A0ABV9MS77</accession>
<dbReference type="EMBL" id="JBHSHE010000083">
    <property type="protein sequence ID" value="MFC4717889.1"/>
    <property type="molecule type" value="Genomic_DNA"/>
</dbReference>
<dbReference type="InterPro" id="IPR011048">
    <property type="entry name" value="Haem_d1_sf"/>
</dbReference>
<organism evidence="1 2">
    <name type="scientific">Glutamicibacter bergerei</name>
    <dbReference type="NCBI Taxonomy" id="256702"/>
    <lineage>
        <taxon>Bacteria</taxon>
        <taxon>Bacillati</taxon>
        <taxon>Actinomycetota</taxon>
        <taxon>Actinomycetes</taxon>
        <taxon>Micrococcales</taxon>
        <taxon>Micrococcaceae</taxon>
        <taxon>Glutamicibacter</taxon>
    </lineage>
</organism>
<evidence type="ECO:0000313" key="1">
    <source>
        <dbReference type="EMBL" id="MFC4717889.1"/>
    </source>
</evidence>
<gene>
    <name evidence="1" type="ORF">ACFO7V_17345</name>
</gene>
<evidence type="ECO:0000313" key="2">
    <source>
        <dbReference type="Proteomes" id="UP001595884"/>
    </source>
</evidence>
<dbReference type="Proteomes" id="UP001595884">
    <property type="component" value="Unassembled WGS sequence"/>
</dbReference>
<name>A0ABV9MS77_9MICC</name>
<dbReference type="SUPFAM" id="SSF51004">
    <property type="entry name" value="C-terminal (heme d1) domain of cytochrome cd1-nitrite reductase"/>
    <property type="match status" value="1"/>
</dbReference>
<dbReference type="Gene3D" id="2.130.10.10">
    <property type="entry name" value="YVTN repeat-like/Quinoprotein amine dehydrogenase"/>
    <property type="match status" value="1"/>
</dbReference>
<keyword evidence="2" id="KW-1185">Reference proteome</keyword>
<proteinExistence type="predicted"/>